<gene>
    <name evidence="2" type="ORF">GJ668_18235</name>
</gene>
<dbReference type="OrthoDB" id="5292689at2"/>
<feature type="domain" description="DUF4158" evidence="1">
    <location>
        <begin position="3"/>
        <end position="66"/>
    </location>
</feature>
<reference evidence="2 3" key="1">
    <citation type="submission" date="2019-11" db="EMBL/GenBank/DDBJ databases">
        <title>Whole-genome sequence of the anaerobic purple sulfur bacterium Allochromatium palmeri DSM 15591.</title>
        <authorList>
            <person name="Kyndt J.A."/>
            <person name="Meyer T.E."/>
        </authorList>
    </citation>
    <scope>NUCLEOTIDE SEQUENCE [LARGE SCALE GENOMIC DNA]</scope>
    <source>
        <strain evidence="2 3">DSM 15591</strain>
    </source>
</reference>
<accession>A0A6N8EFA7</accession>
<organism evidence="2 3">
    <name type="scientific">Allochromatium palmeri</name>
    <dbReference type="NCBI Taxonomy" id="231048"/>
    <lineage>
        <taxon>Bacteria</taxon>
        <taxon>Pseudomonadati</taxon>
        <taxon>Pseudomonadota</taxon>
        <taxon>Gammaproteobacteria</taxon>
        <taxon>Chromatiales</taxon>
        <taxon>Chromatiaceae</taxon>
        <taxon>Allochromatium</taxon>
    </lineage>
</organism>
<dbReference type="InterPro" id="IPR025296">
    <property type="entry name" value="DUF4158"/>
</dbReference>
<evidence type="ECO:0000259" key="1">
    <source>
        <dbReference type="Pfam" id="PF13700"/>
    </source>
</evidence>
<dbReference type="Proteomes" id="UP000434044">
    <property type="component" value="Unassembled WGS sequence"/>
</dbReference>
<dbReference type="Pfam" id="PF13700">
    <property type="entry name" value="DUF4158"/>
    <property type="match status" value="1"/>
</dbReference>
<protein>
    <submittedName>
        <fullName evidence="2">DUF4158 domain-containing protein</fullName>
    </submittedName>
</protein>
<proteinExistence type="predicted"/>
<keyword evidence="3" id="KW-1185">Reference proteome</keyword>
<dbReference type="EMBL" id="WNKT01000062">
    <property type="protein sequence ID" value="MTW22992.1"/>
    <property type="molecule type" value="Genomic_DNA"/>
</dbReference>
<sequence>MASIERTAYPRFPQVLSDQELDARFGPTVEETELMGRECLGDEARLTFLVLLKSRQQLGYFPLLDEALILTGRRT</sequence>
<evidence type="ECO:0000313" key="3">
    <source>
        <dbReference type="Proteomes" id="UP000434044"/>
    </source>
</evidence>
<name>A0A6N8EFA7_9GAMM</name>
<dbReference type="AlphaFoldDB" id="A0A6N8EFA7"/>
<dbReference type="RefSeq" id="WP_155451539.1">
    <property type="nucleotide sequence ID" value="NZ_WNKT01000062.1"/>
</dbReference>
<comment type="caution">
    <text evidence="2">The sequence shown here is derived from an EMBL/GenBank/DDBJ whole genome shotgun (WGS) entry which is preliminary data.</text>
</comment>
<evidence type="ECO:0000313" key="2">
    <source>
        <dbReference type="EMBL" id="MTW22992.1"/>
    </source>
</evidence>